<comment type="subcellular location">
    <subcellularLocation>
        <location evidence="1">Nucleus</location>
    </subcellularLocation>
</comment>
<dbReference type="InterPro" id="IPR001005">
    <property type="entry name" value="SANT/Myb"/>
</dbReference>
<dbReference type="RefSeq" id="XP_015070907.1">
    <property type="nucleotide sequence ID" value="XM_015215421.2"/>
</dbReference>
<evidence type="ECO:0000313" key="7">
    <source>
        <dbReference type="RefSeq" id="XP_015070907.1"/>
    </source>
</evidence>
<dbReference type="Gene3D" id="1.10.10.60">
    <property type="entry name" value="Homeodomain-like"/>
    <property type="match status" value="2"/>
</dbReference>
<dbReference type="SMART" id="SM00717">
    <property type="entry name" value="SANT"/>
    <property type="match status" value="2"/>
</dbReference>
<reference evidence="7" key="2">
    <citation type="submission" date="2025-08" db="UniProtKB">
        <authorList>
            <consortium name="RefSeq"/>
        </authorList>
    </citation>
    <scope>IDENTIFICATION</scope>
</reference>
<sequence>MGRTPCCEKVGIKRGRWTAEEDQILTNYIISNGEGSWRSLPKNAGLLRCGKSCRLRWINYLRSDLKRGNITSQEEDIIIKLHATLGNRWSLIAGHLSGRTDNEIKNYWNSHLSRKVDSLRIPSDEKLPKAVVDLAKKGTLKPIKKSSISRSKNKKSNLLEAKENNTSGALIGIVPMPSTPNIEKEALCCTNMPACDSAMELMQEDLAKIEVPNSWAGPIEAKGSLSSDSGMEWPRLEEIMPDVVIDDEDMNTNFILNCLEEEVTSNTAGNSYSCIEEGDKKISSDDEKIKLLMDWQDDDELVWPTLPWELETDIIPSWPQWDDTDTNLLQNCTNNNNYEEATTMEINNQNHSAIVSWLLS</sequence>
<proteinExistence type="predicted"/>
<evidence type="ECO:0000256" key="1">
    <source>
        <dbReference type="ARBA" id="ARBA00004123"/>
    </source>
</evidence>
<evidence type="ECO:0000256" key="3">
    <source>
        <dbReference type="ARBA" id="ARBA00023242"/>
    </source>
</evidence>
<dbReference type="PANTHER" id="PTHR47999">
    <property type="entry name" value="TRANSCRIPTION FACTOR MYB8-RELATED-RELATED"/>
    <property type="match status" value="1"/>
</dbReference>
<dbReference type="SUPFAM" id="SSF46689">
    <property type="entry name" value="Homeodomain-like"/>
    <property type="match status" value="1"/>
</dbReference>
<feature type="domain" description="Myb-like" evidence="4">
    <location>
        <begin position="9"/>
        <end position="61"/>
    </location>
</feature>
<dbReference type="PROSITE" id="PS51294">
    <property type="entry name" value="HTH_MYB"/>
    <property type="match status" value="2"/>
</dbReference>
<evidence type="ECO:0000259" key="5">
    <source>
        <dbReference type="PROSITE" id="PS51294"/>
    </source>
</evidence>
<feature type="domain" description="Myb-like" evidence="4">
    <location>
        <begin position="62"/>
        <end position="112"/>
    </location>
</feature>
<feature type="domain" description="HTH myb-type" evidence="5">
    <location>
        <begin position="62"/>
        <end position="116"/>
    </location>
</feature>
<feature type="domain" description="HTH myb-type" evidence="5">
    <location>
        <begin position="9"/>
        <end position="61"/>
    </location>
</feature>
<evidence type="ECO:0000256" key="2">
    <source>
        <dbReference type="ARBA" id="ARBA00023125"/>
    </source>
</evidence>
<dbReference type="InterPro" id="IPR017930">
    <property type="entry name" value="Myb_dom"/>
</dbReference>
<keyword evidence="3" id="KW-0539">Nucleus</keyword>
<dbReference type="PANTHER" id="PTHR47999:SF111">
    <property type="entry name" value="TRANSCRIPTION FACTOR MYB11-RELATED"/>
    <property type="match status" value="1"/>
</dbReference>
<reference evidence="6" key="1">
    <citation type="journal article" date="2014" name="Nat. Genet.">
        <title>The genome of the stress-tolerant wild tomato species Solanum pennellii.</title>
        <authorList>
            <person name="Bolger A."/>
            <person name="Scossa F."/>
            <person name="Bolger M.E."/>
            <person name="Lanz C."/>
            <person name="Maumus F."/>
            <person name="Tohge T."/>
            <person name="Quesneville H."/>
            <person name="Alseekh S."/>
            <person name="Sorensen I."/>
            <person name="Lichtenstein G."/>
            <person name="Fich E.A."/>
            <person name="Conte M."/>
            <person name="Keller H."/>
            <person name="Schneeberger K."/>
            <person name="Schwacke R."/>
            <person name="Ofner I."/>
            <person name="Vrebalov J."/>
            <person name="Xu Y."/>
            <person name="Osorio S."/>
            <person name="Aflitos S.A."/>
            <person name="Schijlen E."/>
            <person name="Jimenez-Gomez J.M."/>
            <person name="Ryngajllo M."/>
            <person name="Kimura S."/>
            <person name="Kumar R."/>
            <person name="Koenig D."/>
            <person name="Headland L.R."/>
            <person name="Maloof J.N."/>
            <person name="Sinha N."/>
            <person name="van Ham R.C."/>
            <person name="Lankhorst R.K."/>
            <person name="Mao L."/>
            <person name="Vogel A."/>
            <person name="Arsova B."/>
            <person name="Panstruga R."/>
            <person name="Fei Z."/>
            <person name="Rose J.K."/>
            <person name="Zamir D."/>
            <person name="Carrari F."/>
            <person name="Giovannoni J.J."/>
            <person name="Weigel D."/>
            <person name="Usadel B."/>
            <person name="Fernie A.R."/>
        </authorList>
    </citation>
    <scope>NUCLEOTIDE SEQUENCE [LARGE SCALE GENOMIC DNA]</scope>
    <source>
        <strain evidence="6">cv. LA0716</strain>
    </source>
</reference>
<gene>
    <name evidence="7" type="primary">LOC107015219</name>
</gene>
<dbReference type="InterPro" id="IPR009057">
    <property type="entry name" value="Homeodomain-like_sf"/>
</dbReference>
<dbReference type="Pfam" id="PF00249">
    <property type="entry name" value="Myb_DNA-binding"/>
    <property type="match status" value="2"/>
</dbReference>
<evidence type="ECO:0000313" key="6">
    <source>
        <dbReference type="Proteomes" id="UP000694930"/>
    </source>
</evidence>
<keyword evidence="2" id="KW-0238">DNA-binding</keyword>
<name>A0ABM1GGW7_SOLPN</name>
<dbReference type="Proteomes" id="UP000694930">
    <property type="component" value="Chromosome 1"/>
</dbReference>
<dbReference type="GeneID" id="107015219"/>
<dbReference type="PROSITE" id="PS50090">
    <property type="entry name" value="MYB_LIKE"/>
    <property type="match status" value="2"/>
</dbReference>
<evidence type="ECO:0000259" key="4">
    <source>
        <dbReference type="PROSITE" id="PS50090"/>
    </source>
</evidence>
<accession>A0ABM1GGW7</accession>
<dbReference type="InterPro" id="IPR015495">
    <property type="entry name" value="Myb_TF_plants"/>
</dbReference>
<protein>
    <submittedName>
        <fullName evidence="7">Myb-related protein 308</fullName>
    </submittedName>
</protein>
<organism evidence="6 7">
    <name type="scientific">Solanum pennellii</name>
    <name type="common">Tomato</name>
    <name type="synonym">Lycopersicon pennellii</name>
    <dbReference type="NCBI Taxonomy" id="28526"/>
    <lineage>
        <taxon>Eukaryota</taxon>
        <taxon>Viridiplantae</taxon>
        <taxon>Streptophyta</taxon>
        <taxon>Embryophyta</taxon>
        <taxon>Tracheophyta</taxon>
        <taxon>Spermatophyta</taxon>
        <taxon>Magnoliopsida</taxon>
        <taxon>eudicotyledons</taxon>
        <taxon>Gunneridae</taxon>
        <taxon>Pentapetalae</taxon>
        <taxon>asterids</taxon>
        <taxon>lamiids</taxon>
        <taxon>Solanales</taxon>
        <taxon>Solanaceae</taxon>
        <taxon>Solanoideae</taxon>
        <taxon>Solaneae</taxon>
        <taxon>Solanum</taxon>
        <taxon>Solanum subgen. Lycopersicon</taxon>
    </lineage>
</organism>
<keyword evidence="6" id="KW-1185">Reference proteome</keyword>
<dbReference type="CDD" id="cd00167">
    <property type="entry name" value="SANT"/>
    <property type="match status" value="2"/>
</dbReference>